<dbReference type="GO" id="GO:0005737">
    <property type="term" value="C:cytoplasm"/>
    <property type="evidence" value="ECO:0007669"/>
    <property type="project" value="TreeGrafter"/>
</dbReference>
<dbReference type="InterPro" id="IPR007064">
    <property type="entry name" value="Nmd3_N"/>
</dbReference>
<name>A0A497JKD5_9ARCH</name>
<proteinExistence type="predicted"/>
<evidence type="ECO:0000259" key="1">
    <source>
        <dbReference type="Pfam" id="PF04981"/>
    </source>
</evidence>
<comment type="caution">
    <text evidence="2">The sequence shown here is derived from an EMBL/GenBank/DDBJ whole genome shotgun (WGS) entry which is preliminary data.</text>
</comment>
<accession>A0A497JKD5</accession>
<dbReference type="PANTHER" id="PTHR12746">
    <property type="entry name" value="NONSENSE-MEDIATED MRNA DECAY PROTEIN 3"/>
    <property type="match status" value="1"/>
</dbReference>
<evidence type="ECO:0000313" key="3">
    <source>
        <dbReference type="Proteomes" id="UP000278031"/>
    </source>
</evidence>
<dbReference type="PANTHER" id="PTHR12746:SF2">
    <property type="entry name" value="60S RIBOSOMAL EXPORT PROTEIN NMD3"/>
    <property type="match status" value="1"/>
</dbReference>
<dbReference type="Pfam" id="PF04981">
    <property type="entry name" value="NMD3"/>
    <property type="match status" value="1"/>
</dbReference>
<dbReference type="AlphaFoldDB" id="A0A497JKD5"/>
<dbReference type="InterPro" id="IPR039768">
    <property type="entry name" value="Nmd3"/>
</dbReference>
<organism evidence="2 3">
    <name type="scientific">Candidatus Iainarchaeum sp</name>
    <dbReference type="NCBI Taxonomy" id="3101447"/>
    <lineage>
        <taxon>Archaea</taxon>
        <taxon>Candidatus Iainarchaeota</taxon>
        <taxon>Candidatus Iainarchaeia</taxon>
        <taxon>Candidatus Iainarchaeales</taxon>
        <taxon>Candidatus Iainarchaeaceae</taxon>
        <taxon>Candidatus Iainarchaeum</taxon>
    </lineage>
</organism>
<gene>
    <name evidence="2" type="ORF">DRO04_01740</name>
</gene>
<dbReference type="GO" id="GO:0043023">
    <property type="term" value="F:ribosomal large subunit binding"/>
    <property type="evidence" value="ECO:0007669"/>
    <property type="project" value="InterPro"/>
</dbReference>
<sequence length="241" mass="27738">MVVMRFCARCGRENVPLINNLCINCYIALHPELVSLPKRIEVPVCKRCGKLLFKGKLLALNEEAVEKLIIKHIKTQNLTKEKFEIVFDSEDLLRNKEADAHITVYGFINDVLLKVKRSTRLFLKEKTCDICAKLAGGYHEAILQLRGISEEKFNELKLFVAERLSHFSNDPLARIVDIKYSKHGLDFLIGSQRAARKIAEELSRKFNTKYKLSTKLVGRDKSGRPKHRYTYCVRVQNSSEN</sequence>
<reference evidence="2 3" key="1">
    <citation type="submission" date="2018-06" db="EMBL/GenBank/DDBJ databases">
        <title>Extensive metabolic versatility and redundancy in microbially diverse, dynamic hydrothermal sediments.</title>
        <authorList>
            <person name="Dombrowski N."/>
            <person name="Teske A."/>
            <person name="Baker B.J."/>
        </authorList>
    </citation>
    <scope>NUCLEOTIDE SEQUENCE [LARGE SCALE GENOMIC DNA]</scope>
    <source>
        <strain evidence="2">B51_G17</strain>
    </source>
</reference>
<protein>
    <recommendedName>
        <fullName evidence="1">Nmd3 N-terminal domain-containing protein</fullName>
    </recommendedName>
</protein>
<evidence type="ECO:0000313" key="2">
    <source>
        <dbReference type="EMBL" id="RLG70542.1"/>
    </source>
</evidence>
<dbReference type="Proteomes" id="UP000278031">
    <property type="component" value="Unassembled WGS sequence"/>
</dbReference>
<dbReference type="EMBL" id="QMWP01000053">
    <property type="protein sequence ID" value="RLG70542.1"/>
    <property type="molecule type" value="Genomic_DNA"/>
</dbReference>
<feature type="domain" description="Nmd3 N-terminal" evidence="1">
    <location>
        <begin position="7"/>
        <end position="235"/>
    </location>
</feature>